<reference evidence="2" key="1">
    <citation type="submission" date="2022-08" db="EMBL/GenBank/DDBJ databases">
        <title>A Global Phylogenomic Analysis of the Shiitake Genus Lentinula.</title>
        <authorList>
            <consortium name="DOE Joint Genome Institute"/>
            <person name="Sierra-Patev S."/>
            <person name="Min B."/>
            <person name="Naranjo-Ortiz M."/>
            <person name="Looney B."/>
            <person name="Konkel Z."/>
            <person name="Slot J.C."/>
            <person name="Sakamoto Y."/>
            <person name="Steenwyk J.L."/>
            <person name="Rokas A."/>
            <person name="Carro J."/>
            <person name="Camarero S."/>
            <person name="Ferreira P."/>
            <person name="Molpeceres G."/>
            <person name="Ruiz-Duenas F.J."/>
            <person name="Serrano A."/>
            <person name="Henrissat B."/>
            <person name="Drula E."/>
            <person name="Hughes K.W."/>
            <person name="Mata J.L."/>
            <person name="Ishikawa N.K."/>
            <person name="Vargas-Isla R."/>
            <person name="Ushijima S."/>
            <person name="Smith C.A."/>
            <person name="Ahrendt S."/>
            <person name="Andreopoulos W."/>
            <person name="He G."/>
            <person name="Labutti K."/>
            <person name="Lipzen A."/>
            <person name="Ng V."/>
            <person name="Riley R."/>
            <person name="Sandor L."/>
            <person name="Barry K."/>
            <person name="Martinez A.T."/>
            <person name="Xiao Y."/>
            <person name="Gibbons J.G."/>
            <person name="Terashima K."/>
            <person name="Grigoriev I.V."/>
            <person name="Hibbett D.S."/>
        </authorList>
    </citation>
    <scope>NUCLEOTIDE SEQUENCE</scope>
    <source>
        <strain evidence="2">JLM2183</strain>
    </source>
</reference>
<dbReference type="OrthoDB" id="2953708at2759"/>
<dbReference type="EMBL" id="JAOTPV010000033">
    <property type="protein sequence ID" value="KAJ4469232.1"/>
    <property type="molecule type" value="Genomic_DNA"/>
</dbReference>
<name>A0A9W8ZWZ9_9AGAR</name>
<organism evidence="2 3">
    <name type="scientific">Lentinula aciculospora</name>
    <dbReference type="NCBI Taxonomy" id="153920"/>
    <lineage>
        <taxon>Eukaryota</taxon>
        <taxon>Fungi</taxon>
        <taxon>Dikarya</taxon>
        <taxon>Basidiomycota</taxon>
        <taxon>Agaricomycotina</taxon>
        <taxon>Agaricomycetes</taxon>
        <taxon>Agaricomycetidae</taxon>
        <taxon>Agaricales</taxon>
        <taxon>Marasmiineae</taxon>
        <taxon>Omphalotaceae</taxon>
        <taxon>Lentinula</taxon>
    </lineage>
</organism>
<protein>
    <submittedName>
        <fullName evidence="2">Uncharacterized protein</fullName>
    </submittedName>
</protein>
<comment type="caution">
    <text evidence="2">The sequence shown here is derived from an EMBL/GenBank/DDBJ whole genome shotgun (WGS) entry which is preliminary data.</text>
</comment>
<gene>
    <name evidence="2" type="ORF">J3R30DRAFT_3739337</name>
</gene>
<dbReference type="Proteomes" id="UP001150266">
    <property type="component" value="Unassembled WGS sequence"/>
</dbReference>
<evidence type="ECO:0000313" key="2">
    <source>
        <dbReference type="EMBL" id="KAJ4469232.1"/>
    </source>
</evidence>
<evidence type="ECO:0000256" key="1">
    <source>
        <dbReference type="SAM" id="SignalP"/>
    </source>
</evidence>
<feature type="signal peptide" evidence="1">
    <location>
        <begin position="1"/>
        <end position="22"/>
    </location>
</feature>
<keyword evidence="3" id="KW-1185">Reference proteome</keyword>
<accession>A0A9W8ZWZ9</accession>
<proteinExistence type="predicted"/>
<sequence length="120" mass="12276">MQLLKFVGLISLAAFACSVSSAAESSGNNVKVSEAVDTESVITIDVEIPDASATDGHVKVKVPLQGFSKASYSSLVAAADGQLEAYGCIPKGSVCTWGHWDCCPGTGCLLWGGAIFGTCT</sequence>
<feature type="chain" id="PRO_5040847831" evidence="1">
    <location>
        <begin position="23"/>
        <end position="120"/>
    </location>
</feature>
<evidence type="ECO:0000313" key="3">
    <source>
        <dbReference type="Proteomes" id="UP001150266"/>
    </source>
</evidence>
<keyword evidence="1" id="KW-0732">Signal</keyword>
<dbReference type="AlphaFoldDB" id="A0A9W8ZWZ9"/>
<dbReference type="PROSITE" id="PS51257">
    <property type="entry name" value="PROKAR_LIPOPROTEIN"/>
    <property type="match status" value="1"/>
</dbReference>